<dbReference type="Proteomes" id="UP000245216">
    <property type="component" value="Unassembled WGS sequence"/>
</dbReference>
<dbReference type="PANTHER" id="PTHR24567:SF68">
    <property type="entry name" value="DNA-BINDING TRANSCRIPTIONAL DUAL REGULATOR CRP"/>
    <property type="match status" value="1"/>
</dbReference>
<evidence type="ECO:0000313" key="7">
    <source>
        <dbReference type="EMBL" id="WBM38460.1"/>
    </source>
</evidence>
<dbReference type="SUPFAM" id="SSF46785">
    <property type="entry name" value="Winged helix' DNA-binding domain"/>
    <property type="match status" value="1"/>
</dbReference>
<organism evidence="6 8">
    <name type="scientific">Alcaligenes faecalis</name>
    <dbReference type="NCBI Taxonomy" id="511"/>
    <lineage>
        <taxon>Bacteria</taxon>
        <taxon>Pseudomonadati</taxon>
        <taxon>Pseudomonadota</taxon>
        <taxon>Betaproteobacteria</taxon>
        <taxon>Burkholderiales</taxon>
        <taxon>Alcaligenaceae</taxon>
        <taxon>Alcaligenes</taxon>
    </lineage>
</organism>
<dbReference type="InterPro" id="IPR014710">
    <property type="entry name" value="RmlC-like_jellyroll"/>
</dbReference>
<dbReference type="GO" id="GO:0005829">
    <property type="term" value="C:cytosol"/>
    <property type="evidence" value="ECO:0007669"/>
    <property type="project" value="TreeGrafter"/>
</dbReference>
<evidence type="ECO:0000259" key="5">
    <source>
        <dbReference type="PROSITE" id="PS51063"/>
    </source>
</evidence>
<keyword evidence="9" id="KW-1185">Reference proteome</keyword>
<dbReference type="OrthoDB" id="8558412at2"/>
<accession>A0A0S2JR77</accession>
<dbReference type="AlphaFoldDB" id="A0A0M7EBH7"/>
<evidence type="ECO:0000256" key="1">
    <source>
        <dbReference type="ARBA" id="ARBA00023015"/>
    </source>
</evidence>
<evidence type="ECO:0000259" key="4">
    <source>
        <dbReference type="PROSITE" id="PS50042"/>
    </source>
</evidence>
<reference evidence="6 8" key="2">
    <citation type="submission" date="2018-05" db="EMBL/GenBank/DDBJ databases">
        <authorList>
            <person name="Lanie J.A."/>
            <person name="Ng W.-L."/>
            <person name="Kazmierczak K.M."/>
            <person name="Andrzejewski T.M."/>
            <person name="Davidsen T.M."/>
            <person name="Wayne K.J."/>
            <person name="Tettelin H."/>
            <person name="Glass J.I."/>
            <person name="Rusch D."/>
            <person name="Podicherti R."/>
            <person name="Tsui H.-C.T."/>
            <person name="Winkler M.E."/>
        </authorList>
    </citation>
    <scope>NUCLEOTIDE SEQUENCE [LARGE SCALE GENOMIC DNA]</scope>
    <source>
        <strain evidence="6 8">YBY</strain>
    </source>
</reference>
<evidence type="ECO:0000256" key="2">
    <source>
        <dbReference type="ARBA" id="ARBA00023125"/>
    </source>
</evidence>
<dbReference type="KEGG" id="afa:UZ73_09575"/>
<keyword evidence="3" id="KW-0804">Transcription</keyword>
<sequence length="228" mass="25384">MHVVDALSERAAWFRLLTPELQERVRRDTLITAYEAGAIVERKGERATAWIGVLSGLLKVSVGNSEGKIASMTGVPAGGWIGEGSLLKNEERKYDVVALRDCQVARLPAHSFNDLLDQSIAFNRYLLHQLNERVAQFIGKAEYNSLSTPDARVARCLAELFNPLLYPGKGLRLDITQEEIGYLARVSRQRANQALRQLENEGLLLIKYGGVQVLDLDGLKRYGDEYAA</sequence>
<evidence type="ECO:0000256" key="3">
    <source>
        <dbReference type="ARBA" id="ARBA00023163"/>
    </source>
</evidence>
<keyword evidence="1" id="KW-0805">Transcription regulation</keyword>
<dbReference type="PANTHER" id="PTHR24567">
    <property type="entry name" value="CRP FAMILY TRANSCRIPTIONAL REGULATORY PROTEIN"/>
    <property type="match status" value="1"/>
</dbReference>
<dbReference type="Pfam" id="PF13545">
    <property type="entry name" value="HTH_Crp_2"/>
    <property type="match status" value="1"/>
</dbReference>
<accession>A0A0M7EBH7</accession>
<reference evidence="6 8" key="1">
    <citation type="submission" date="2018-05" db="EMBL/GenBank/DDBJ databases">
        <title>Genome Sequence of an Efficient Indole-Degrading Bacterium, Alcaligenes sp.YBY.</title>
        <authorList>
            <person name="Yang B."/>
        </authorList>
    </citation>
    <scope>NUCLEOTIDE SEQUENCE [LARGE SCALE GENOMIC DNA]</scope>
    <source>
        <strain evidence="6 8">YBY</strain>
    </source>
</reference>
<dbReference type="Gene3D" id="2.60.120.10">
    <property type="entry name" value="Jelly Rolls"/>
    <property type="match status" value="1"/>
</dbReference>
<dbReference type="EMBL" id="QEXO01000005">
    <property type="protein sequence ID" value="PWE12856.1"/>
    <property type="molecule type" value="Genomic_DNA"/>
</dbReference>
<dbReference type="InterPro" id="IPR012318">
    <property type="entry name" value="HTH_CRP"/>
</dbReference>
<dbReference type="STRING" id="511.UZ73_09575"/>
<dbReference type="Gene3D" id="1.10.10.10">
    <property type="entry name" value="Winged helix-like DNA-binding domain superfamily/Winged helix DNA-binding domain"/>
    <property type="match status" value="1"/>
</dbReference>
<reference evidence="7 9" key="3">
    <citation type="submission" date="2022-05" db="EMBL/GenBank/DDBJ databases">
        <title>Complete sequence of strain NY11312.</title>
        <authorList>
            <person name="Zhou D."/>
        </authorList>
    </citation>
    <scope>NUCLEOTIDE SEQUENCE [LARGE SCALE GENOMIC DNA]</scope>
    <source>
        <strain evidence="7 9">NY11312</strain>
    </source>
</reference>
<dbReference type="CDD" id="cd00038">
    <property type="entry name" value="CAP_ED"/>
    <property type="match status" value="1"/>
</dbReference>
<dbReference type="PROSITE" id="PS51063">
    <property type="entry name" value="HTH_CRP_2"/>
    <property type="match status" value="1"/>
</dbReference>
<dbReference type="PROSITE" id="PS50042">
    <property type="entry name" value="CNMP_BINDING_3"/>
    <property type="match status" value="1"/>
</dbReference>
<dbReference type="GO" id="GO:0003700">
    <property type="term" value="F:DNA-binding transcription factor activity"/>
    <property type="evidence" value="ECO:0007669"/>
    <property type="project" value="TreeGrafter"/>
</dbReference>
<feature type="domain" description="Cyclic nucleotide-binding" evidence="4">
    <location>
        <begin position="13"/>
        <end position="133"/>
    </location>
</feature>
<name>A0A0M7EBH7_ALCFA</name>
<dbReference type="InterPro" id="IPR050397">
    <property type="entry name" value="Env_Response_Regulators"/>
</dbReference>
<dbReference type="SMART" id="SM00100">
    <property type="entry name" value="cNMP"/>
    <property type="match status" value="1"/>
</dbReference>
<evidence type="ECO:0000313" key="9">
    <source>
        <dbReference type="Proteomes" id="UP001211866"/>
    </source>
</evidence>
<evidence type="ECO:0000313" key="8">
    <source>
        <dbReference type="Proteomes" id="UP000245216"/>
    </source>
</evidence>
<dbReference type="InterPro" id="IPR036388">
    <property type="entry name" value="WH-like_DNA-bd_sf"/>
</dbReference>
<feature type="domain" description="HTH crp-type" evidence="5">
    <location>
        <begin position="147"/>
        <end position="217"/>
    </location>
</feature>
<proteinExistence type="predicted"/>
<dbReference type="GO" id="GO:0003677">
    <property type="term" value="F:DNA binding"/>
    <property type="evidence" value="ECO:0007669"/>
    <property type="project" value="UniProtKB-KW"/>
</dbReference>
<dbReference type="SUPFAM" id="SSF51206">
    <property type="entry name" value="cAMP-binding domain-like"/>
    <property type="match status" value="1"/>
</dbReference>
<dbReference type="Proteomes" id="UP001211866">
    <property type="component" value="Chromosome"/>
</dbReference>
<dbReference type="Pfam" id="PF00027">
    <property type="entry name" value="cNMP_binding"/>
    <property type="match status" value="1"/>
</dbReference>
<gene>
    <name evidence="6" type="ORF">DF183_19045</name>
    <name evidence="7" type="ORF">M2J83_01085</name>
</gene>
<dbReference type="EMBL" id="CP096916">
    <property type="protein sequence ID" value="WBM38460.1"/>
    <property type="molecule type" value="Genomic_DNA"/>
</dbReference>
<dbReference type="InterPro" id="IPR036390">
    <property type="entry name" value="WH_DNA-bd_sf"/>
</dbReference>
<keyword evidence="2" id="KW-0238">DNA-binding</keyword>
<dbReference type="InterPro" id="IPR018490">
    <property type="entry name" value="cNMP-bd_dom_sf"/>
</dbReference>
<dbReference type="InterPro" id="IPR000595">
    <property type="entry name" value="cNMP-bd_dom"/>
</dbReference>
<dbReference type="GeneID" id="29368856"/>
<protein>
    <submittedName>
        <fullName evidence="6">Crp/Fnr family transcriptional regulator</fullName>
    </submittedName>
</protein>
<dbReference type="RefSeq" id="WP_042484612.1">
    <property type="nucleotide sequence ID" value="NZ_CAXOJJ010000015.1"/>
</dbReference>
<evidence type="ECO:0000313" key="6">
    <source>
        <dbReference type="EMBL" id="PWE12856.1"/>
    </source>
</evidence>